<dbReference type="SUPFAM" id="SSF103088">
    <property type="entry name" value="OmpA-like"/>
    <property type="match status" value="1"/>
</dbReference>
<name>A0A3M8R6W5_9PROT</name>
<evidence type="ECO:0008006" key="4">
    <source>
        <dbReference type="Google" id="ProtNLM"/>
    </source>
</evidence>
<dbReference type="AlphaFoldDB" id="A0A3M8R6W5"/>
<accession>A0A3M8R6W5</accession>
<feature type="chain" id="PRO_5018194513" description="OmpA-like domain-containing protein" evidence="2">
    <location>
        <begin position="22"/>
        <end position="283"/>
    </location>
</feature>
<dbReference type="EMBL" id="RIZI01000160">
    <property type="protein sequence ID" value="RNF62944.1"/>
    <property type="molecule type" value="Genomic_DNA"/>
</dbReference>
<gene>
    <name evidence="3" type="ORF">EC580_07060</name>
</gene>
<dbReference type="InterPro" id="IPR036737">
    <property type="entry name" value="OmpA-like_sf"/>
</dbReference>
<comment type="caution">
    <text evidence="3">The sequence shown here is derived from an EMBL/GenBank/DDBJ whole genome shotgun (WGS) entry which is preliminary data.</text>
</comment>
<feature type="coiled-coil region" evidence="1">
    <location>
        <begin position="88"/>
        <end position="160"/>
    </location>
</feature>
<dbReference type="OrthoDB" id="5294942at2"/>
<evidence type="ECO:0000256" key="1">
    <source>
        <dbReference type="SAM" id="Coils"/>
    </source>
</evidence>
<dbReference type="RefSeq" id="WP_123103545.1">
    <property type="nucleotide sequence ID" value="NZ_CP127527.1"/>
</dbReference>
<reference evidence="3" key="1">
    <citation type="submission" date="2018-10" db="EMBL/GenBank/DDBJ databases">
        <title>Acidithiobacillus sulfuriphilus sp. nov.: an extremely acidophilic sulfur-oxidizing chemolithotroph isolated from a neutral pH environment.</title>
        <authorList>
            <person name="Falagan C."/>
            <person name="Moya-Beltran A."/>
            <person name="Quatrini R."/>
            <person name="Johnson D.B."/>
        </authorList>
    </citation>
    <scope>NUCLEOTIDE SEQUENCE [LARGE SCALE GENOMIC DNA]</scope>
    <source>
        <strain evidence="3">CJ-2</strain>
    </source>
</reference>
<proteinExistence type="predicted"/>
<sequence>MRRIALATILILSAAPVVANAAPAPQIQSAEQRLLAAQRVAPIPPATLDGLRNALALMKQDQSQPALFQVDARIFAARMEGLAEIRGQETQQRQLEGLQEQIQRLSTQNQSLQAEYGQLRQQLAAKTMSTAQTRHLEQEIQQQKTQLQQEEKRVATLAGQSQQNAAPAYAKALTVYAQVRAASDGVHVSLPAASLFADNARLSSAGRQRLQAMASILKQASASQVLVRVAPQPGGISLATQRAEAILHALRQDGIPDRVLALATGSGLTPGTAELLLVDQATP</sequence>
<keyword evidence="1" id="KW-0175">Coiled coil</keyword>
<protein>
    <recommendedName>
        <fullName evidence="4">OmpA-like domain-containing protein</fullName>
    </recommendedName>
</protein>
<evidence type="ECO:0000256" key="2">
    <source>
        <dbReference type="SAM" id="SignalP"/>
    </source>
</evidence>
<evidence type="ECO:0000313" key="3">
    <source>
        <dbReference type="EMBL" id="RNF62944.1"/>
    </source>
</evidence>
<organism evidence="3">
    <name type="scientific">Acidithiobacillus sulfuriphilus</name>
    <dbReference type="NCBI Taxonomy" id="1867749"/>
    <lineage>
        <taxon>Bacteria</taxon>
        <taxon>Pseudomonadati</taxon>
        <taxon>Pseudomonadota</taxon>
        <taxon>Acidithiobacillia</taxon>
        <taxon>Acidithiobacillales</taxon>
        <taxon>Acidithiobacillaceae</taxon>
        <taxon>Acidithiobacillus</taxon>
    </lineage>
</organism>
<keyword evidence="2" id="KW-0732">Signal</keyword>
<feature type="signal peptide" evidence="2">
    <location>
        <begin position="1"/>
        <end position="21"/>
    </location>
</feature>